<organism evidence="9 10">
    <name type="scientific">Nitrospirillum amazonense</name>
    <dbReference type="NCBI Taxonomy" id="28077"/>
    <lineage>
        <taxon>Bacteria</taxon>
        <taxon>Pseudomonadati</taxon>
        <taxon>Pseudomonadota</taxon>
        <taxon>Alphaproteobacteria</taxon>
        <taxon>Rhodospirillales</taxon>
        <taxon>Azospirillaceae</taxon>
        <taxon>Nitrospirillum</taxon>
    </lineage>
</organism>
<evidence type="ECO:0000256" key="7">
    <source>
        <dbReference type="SAM" id="Phobius"/>
    </source>
</evidence>
<accession>A0A560IZF0</accession>
<feature type="transmembrane region" description="Helical" evidence="7">
    <location>
        <begin position="163"/>
        <end position="183"/>
    </location>
</feature>
<dbReference type="GO" id="GO:0022904">
    <property type="term" value="P:respiratory electron transport chain"/>
    <property type="evidence" value="ECO:0007669"/>
    <property type="project" value="InterPro"/>
</dbReference>
<dbReference type="InterPro" id="IPR011577">
    <property type="entry name" value="Cyt_b561_bac/Ni-Hgenase"/>
</dbReference>
<dbReference type="PANTHER" id="PTHR30485">
    <property type="entry name" value="NI/FE-HYDROGENASE 1 B-TYPE CYTOCHROME SUBUNIT"/>
    <property type="match status" value="1"/>
</dbReference>
<keyword evidence="5 7" id="KW-0472">Membrane</keyword>
<dbReference type="Gene3D" id="1.20.950.20">
    <property type="entry name" value="Transmembrane di-heme cytochromes, Chain C"/>
    <property type="match status" value="1"/>
</dbReference>
<reference evidence="9 10" key="1">
    <citation type="submission" date="2019-06" db="EMBL/GenBank/DDBJ databases">
        <title>Genomic Encyclopedia of Type Strains, Phase IV (KMG-V): Genome sequencing to study the core and pangenomes of soil and plant-associated prokaryotes.</title>
        <authorList>
            <person name="Whitman W."/>
        </authorList>
    </citation>
    <scope>NUCLEOTIDE SEQUENCE [LARGE SCALE GENOMIC DNA]</scope>
    <source>
        <strain evidence="9 10">BR 11140</strain>
    </source>
</reference>
<dbReference type="PANTHER" id="PTHR30485:SF2">
    <property type="entry name" value="BLL0597 PROTEIN"/>
    <property type="match status" value="1"/>
</dbReference>
<evidence type="ECO:0000313" key="10">
    <source>
        <dbReference type="Proteomes" id="UP000318050"/>
    </source>
</evidence>
<comment type="caution">
    <text evidence="9">The sequence shown here is derived from an EMBL/GenBank/DDBJ whole genome shotgun (WGS) entry which is preliminary data.</text>
</comment>
<evidence type="ECO:0000256" key="2">
    <source>
        <dbReference type="ARBA" id="ARBA00022475"/>
    </source>
</evidence>
<feature type="transmembrane region" description="Helical" evidence="7">
    <location>
        <begin position="120"/>
        <end position="143"/>
    </location>
</feature>
<gene>
    <name evidence="9" type="ORF">FBZ92_101293</name>
</gene>
<dbReference type="AlphaFoldDB" id="A0A560IZF0"/>
<feature type="domain" description="Cytochrome b561 bacterial/Ni-hydrogenase" evidence="8">
    <location>
        <begin position="33"/>
        <end position="195"/>
    </location>
</feature>
<name>A0A560IZF0_9PROT</name>
<dbReference type="EMBL" id="VITT01000001">
    <property type="protein sequence ID" value="TWB64398.1"/>
    <property type="molecule type" value="Genomic_DNA"/>
</dbReference>
<evidence type="ECO:0000256" key="3">
    <source>
        <dbReference type="ARBA" id="ARBA00022692"/>
    </source>
</evidence>
<dbReference type="GO" id="GO:0009055">
    <property type="term" value="F:electron transfer activity"/>
    <property type="evidence" value="ECO:0007669"/>
    <property type="project" value="InterPro"/>
</dbReference>
<dbReference type="OrthoDB" id="196472at2"/>
<evidence type="ECO:0000256" key="5">
    <source>
        <dbReference type="ARBA" id="ARBA00023136"/>
    </source>
</evidence>
<keyword evidence="2" id="KW-1003">Cell membrane</keyword>
<dbReference type="GO" id="GO:0005886">
    <property type="term" value="C:plasma membrane"/>
    <property type="evidence" value="ECO:0007669"/>
    <property type="project" value="UniProtKB-SubCell"/>
</dbReference>
<dbReference type="InterPro" id="IPR051542">
    <property type="entry name" value="Hydrogenase_cytochrome"/>
</dbReference>
<sequence length="199" mass="20429">MTTPLPSDGAPTHSVPKGAVSPSATASTGTVTVWDPVIRLLHWTIAASFVVAWLSAEEVMPVHEAAGFAILVAVGVRSLWGLIGTPHARFAEFVPSPGGFLSYMGALVKGRAGRYVGHNPAGGAMIVALLASLLLTVATGIVLDTGGGVLGEDAMEDIHGAAATVTLILVVLHVGGVILSSMLHRENLVRAMVTGRKRA</sequence>
<dbReference type="Pfam" id="PF01292">
    <property type="entry name" value="Ni_hydr_CYTB"/>
    <property type="match status" value="1"/>
</dbReference>
<dbReference type="SUPFAM" id="SSF81342">
    <property type="entry name" value="Transmembrane di-heme cytochromes"/>
    <property type="match status" value="1"/>
</dbReference>
<feature type="transmembrane region" description="Helical" evidence="7">
    <location>
        <begin position="66"/>
        <end position="84"/>
    </location>
</feature>
<keyword evidence="4 7" id="KW-1133">Transmembrane helix</keyword>
<evidence type="ECO:0000256" key="6">
    <source>
        <dbReference type="SAM" id="MobiDB-lite"/>
    </source>
</evidence>
<keyword evidence="3 7" id="KW-0812">Transmembrane</keyword>
<comment type="subcellular location">
    <subcellularLocation>
        <location evidence="1">Cell membrane</location>
        <topology evidence="1">Multi-pass membrane protein</topology>
    </subcellularLocation>
</comment>
<feature type="region of interest" description="Disordered" evidence="6">
    <location>
        <begin position="1"/>
        <end position="26"/>
    </location>
</feature>
<proteinExistence type="predicted"/>
<protein>
    <submittedName>
        <fullName evidence="9">Cytochrome b</fullName>
    </submittedName>
</protein>
<evidence type="ECO:0000256" key="4">
    <source>
        <dbReference type="ARBA" id="ARBA00022989"/>
    </source>
</evidence>
<evidence type="ECO:0000259" key="8">
    <source>
        <dbReference type="Pfam" id="PF01292"/>
    </source>
</evidence>
<dbReference type="InterPro" id="IPR016174">
    <property type="entry name" value="Di-haem_cyt_TM"/>
</dbReference>
<dbReference type="GO" id="GO:0020037">
    <property type="term" value="F:heme binding"/>
    <property type="evidence" value="ECO:0007669"/>
    <property type="project" value="TreeGrafter"/>
</dbReference>
<evidence type="ECO:0000256" key="1">
    <source>
        <dbReference type="ARBA" id="ARBA00004651"/>
    </source>
</evidence>
<evidence type="ECO:0000313" key="9">
    <source>
        <dbReference type="EMBL" id="TWB64398.1"/>
    </source>
</evidence>
<dbReference type="Proteomes" id="UP000318050">
    <property type="component" value="Unassembled WGS sequence"/>
</dbReference>